<evidence type="ECO:0008006" key="4">
    <source>
        <dbReference type="Google" id="ProtNLM"/>
    </source>
</evidence>
<organism evidence="2 3">
    <name type="scientific">Phascolomyces articulosus</name>
    <dbReference type="NCBI Taxonomy" id="60185"/>
    <lineage>
        <taxon>Eukaryota</taxon>
        <taxon>Fungi</taxon>
        <taxon>Fungi incertae sedis</taxon>
        <taxon>Mucoromycota</taxon>
        <taxon>Mucoromycotina</taxon>
        <taxon>Mucoromycetes</taxon>
        <taxon>Mucorales</taxon>
        <taxon>Lichtheimiaceae</taxon>
        <taxon>Phascolomyces</taxon>
    </lineage>
</organism>
<comment type="caution">
    <text evidence="2">The sequence shown here is derived from an EMBL/GenBank/DDBJ whole genome shotgun (WGS) entry which is preliminary data.</text>
</comment>
<evidence type="ECO:0000256" key="1">
    <source>
        <dbReference type="SAM" id="Phobius"/>
    </source>
</evidence>
<feature type="non-terminal residue" evidence="2">
    <location>
        <position position="1"/>
    </location>
</feature>
<reference evidence="2" key="2">
    <citation type="submission" date="2023-02" db="EMBL/GenBank/DDBJ databases">
        <authorList>
            <consortium name="DOE Joint Genome Institute"/>
            <person name="Mondo S.J."/>
            <person name="Chang Y."/>
            <person name="Wang Y."/>
            <person name="Ahrendt S."/>
            <person name="Andreopoulos W."/>
            <person name="Barry K."/>
            <person name="Beard J."/>
            <person name="Benny G.L."/>
            <person name="Blankenship S."/>
            <person name="Bonito G."/>
            <person name="Cuomo C."/>
            <person name="Desiro A."/>
            <person name="Gervers K.A."/>
            <person name="Hundley H."/>
            <person name="Kuo A."/>
            <person name="LaButti K."/>
            <person name="Lang B.F."/>
            <person name="Lipzen A."/>
            <person name="O'Donnell K."/>
            <person name="Pangilinan J."/>
            <person name="Reynolds N."/>
            <person name="Sandor L."/>
            <person name="Smith M.W."/>
            <person name="Tsang A."/>
            <person name="Grigoriev I.V."/>
            <person name="Stajich J.E."/>
            <person name="Spatafora J.W."/>
        </authorList>
    </citation>
    <scope>NUCLEOTIDE SEQUENCE</scope>
    <source>
        <strain evidence="2">RSA 2281</strain>
    </source>
</reference>
<proteinExistence type="predicted"/>
<keyword evidence="3" id="KW-1185">Reference proteome</keyword>
<protein>
    <recommendedName>
        <fullName evidence="4">1,3-beta-glucanosyltransferase</fullName>
    </recommendedName>
</protein>
<gene>
    <name evidence="2" type="ORF">BDA99DRAFT_595260</name>
</gene>
<keyword evidence="1" id="KW-0812">Transmembrane</keyword>
<reference evidence="2" key="1">
    <citation type="journal article" date="2022" name="IScience">
        <title>Evolution of zygomycete secretomes and the origins of terrestrial fungal ecologies.</title>
        <authorList>
            <person name="Chang Y."/>
            <person name="Wang Y."/>
            <person name="Mondo S."/>
            <person name="Ahrendt S."/>
            <person name="Andreopoulos W."/>
            <person name="Barry K."/>
            <person name="Beard J."/>
            <person name="Benny G.L."/>
            <person name="Blankenship S."/>
            <person name="Bonito G."/>
            <person name="Cuomo C."/>
            <person name="Desiro A."/>
            <person name="Gervers K.A."/>
            <person name="Hundley H."/>
            <person name="Kuo A."/>
            <person name="LaButti K."/>
            <person name="Lang B.F."/>
            <person name="Lipzen A."/>
            <person name="O'Donnell K."/>
            <person name="Pangilinan J."/>
            <person name="Reynolds N."/>
            <person name="Sandor L."/>
            <person name="Smith M.E."/>
            <person name="Tsang A."/>
            <person name="Grigoriev I.V."/>
            <person name="Stajich J.E."/>
            <person name="Spatafora J.W."/>
        </authorList>
    </citation>
    <scope>NUCLEOTIDE SEQUENCE</scope>
    <source>
        <strain evidence="2">RSA 2281</strain>
    </source>
</reference>
<sequence>ILDEANGFSVEYHNWYKVVTNHQLNEQYALVCCGQPTTNFTKYHAAVNTPVTNVGVTTVRDLLPYMELLGLRDSVKSIEGYQNVTSPCYDGVTDSPGNGTVDVIFSDHSIPNSGGTSYVGFSPDTEQLTPMQIIKLRFFFLNFFLHKKNIGAKLVEPNSAQSSNYTQVNEFHTAIRYADYVIDISPINNLGNQSYDDWLTIGGFNNNFDIYSEPFVTEKNVFRTDGLVNSNGYSDWSQRSPARPDLALRDVIHMMYPTYQNEYSFTWLRNFAKSDTPRQIVNIGYQCDATDIRNELQCDPNKMGVDQTQSGGGGDIHLSTGGKAGISVGVVVAAIIAGLAAFFFWRRHRQVKASRPFYRMNDVNHSNP</sequence>
<keyword evidence="1" id="KW-0472">Membrane</keyword>
<dbReference type="EMBL" id="JAIXMP010000006">
    <property type="protein sequence ID" value="KAI9271946.1"/>
    <property type="molecule type" value="Genomic_DNA"/>
</dbReference>
<evidence type="ECO:0000313" key="2">
    <source>
        <dbReference type="EMBL" id="KAI9271946.1"/>
    </source>
</evidence>
<accession>A0AAD5PH05</accession>
<feature type="transmembrane region" description="Helical" evidence="1">
    <location>
        <begin position="324"/>
        <end position="345"/>
    </location>
</feature>
<dbReference type="PANTHER" id="PTHR38360">
    <property type="entry name" value="OS03G0120000 PROTEIN"/>
    <property type="match status" value="1"/>
</dbReference>
<name>A0AAD5PH05_9FUNG</name>
<dbReference type="Proteomes" id="UP001209540">
    <property type="component" value="Unassembled WGS sequence"/>
</dbReference>
<dbReference type="PANTHER" id="PTHR38360:SF1">
    <property type="entry name" value="F12P19.7"/>
    <property type="match status" value="1"/>
</dbReference>
<dbReference type="CDD" id="cd12087">
    <property type="entry name" value="TM_EGFR-like"/>
    <property type="match status" value="1"/>
</dbReference>
<evidence type="ECO:0000313" key="3">
    <source>
        <dbReference type="Proteomes" id="UP001209540"/>
    </source>
</evidence>
<keyword evidence="1" id="KW-1133">Transmembrane helix</keyword>
<dbReference type="AlphaFoldDB" id="A0AAD5PH05"/>